<accession>A0A846YVS7</accession>
<gene>
    <name evidence="3" type="ORF">HGB48_08710</name>
</gene>
<evidence type="ECO:0000256" key="1">
    <source>
        <dbReference type="SAM" id="MobiDB-lite"/>
    </source>
</evidence>
<name>A0A846YVS7_9ACTN</name>
<evidence type="ECO:0000313" key="3">
    <source>
        <dbReference type="EMBL" id="NKZ03827.1"/>
    </source>
</evidence>
<reference evidence="3 4" key="1">
    <citation type="submission" date="2020-04" db="EMBL/GenBank/DDBJ databases">
        <title>MicrobeNet Type strains.</title>
        <authorList>
            <person name="Nicholson A.C."/>
        </authorList>
    </citation>
    <scope>NUCLEOTIDE SEQUENCE [LARGE SCALE GENOMIC DNA]</scope>
    <source>
        <strain evidence="3 4">ATCC BAA-277</strain>
    </source>
</reference>
<dbReference type="InterPro" id="IPR029464">
    <property type="entry name" value="HSDR_N"/>
</dbReference>
<dbReference type="AlphaFoldDB" id="A0A846YVS7"/>
<dbReference type="Pfam" id="PF13588">
    <property type="entry name" value="HSDR_N_2"/>
    <property type="match status" value="1"/>
</dbReference>
<sequence>MSAASGKNGAVTSRFQDPLEDETCRRFVLPALEQADWQEDQIHPQYPMTRGPHPRARRHPQERPLKADYVLSSSDGQPIAVIEAKRSRKDPANGFEQVKRYARLLDVPFAYTTNGHRQVTQWGSAFYVSDTSAGAAVG</sequence>
<evidence type="ECO:0000259" key="2">
    <source>
        <dbReference type="Pfam" id="PF13588"/>
    </source>
</evidence>
<feature type="domain" description="Type I restriction enzyme R protein N-terminal" evidence="2">
    <location>
        <begin position="22"/>
        <end position="118"/>
    </location>
</feature>
<proteinExistence type="predicted"/>
<evidence type="ECO:0000313" key="4">
    <source>
        <dbReference type="Proteomes" id="UP000579250"/>
    </source>
</evidence>
<dbReference type="Gene3D" id="3.90.1570.30">
    <property type="match status" value="1"/>
</dbReference>
<dbReference type="EMBL" id="JAAXPI010000008">
    <property type="protein sequence ID" value="NKZ03827.1"/>
    <property type="molecule type" value="Genomic_DNA"/>
</dbReference>
<feature type="region of interest" description="Disordered" evidence="1">
    <location>
        <begin position="38"/>
        <end position="70"/>
    </location>
</feature>
<dbReference type="Proteomes" id="UP000579250">
    <property type="component" value="Unassembled WGS sequence"/>
</dbReference>
<keyword evidence="4" id="KW-1185">Reference proteome</keyword>
<organism evidence="3 4">
    <name type="scientific">Actinomadura latina</name>
    <dbReference type="NCBI Taxonomy" id="163603"/>
    <lineage>
        <taxon>Bacteria</taxon>
        <taxon>Bacillati</taxon>
        <taxon>Actinomycetota</taxon>
        <taxon>Actinomycetes</taxon>
        <taxon>Streptosporangiales</taxon>
        <taxon>Thermomonosporaceae</taxon>
        <taxon>Actinomadura</taxon>
    </lineage>
</organism>
<comment type="caution">
    <text evidence="3">The sequence shown here is derived from an EMBL/GenBank/DDBJ whole genome shotgun (WGS) entry which is preliminary data.</text>
</comment>
<protein>
    <recommendedName>
        <fullName evidence="2">Type I restriction enzyme R protein N-terminal domain-containing protein</fullName>
    </recommendedName>
</protein>